<dbReference type="Gene3D" id="3.30.1330.60">
    <property type="entry name" value="OmpA-like domain"/>
    <property type="match status" value="1"/>
</dbReference>
<dbReference type="PROSITE" id="PS51123">
    <property type="entry name" value="OMPA_2"/>
    <property type="match status" value="1"/>
</dbReference>
<evidence type="ECO:0000256" key="3">
    <source>
        <dbReference type="ARBA" id="ARBA00023237"/>
    </source>
</evidence>
<dbReference type="InterPro" id="IPR036737">
    <property type="entry name" value="OmpA-like_sf"/>
</dbReference>
<dbReference type="CDD" id="cd07185">
    <property type="entry name" value="OmpA_C-like"/>
    <property type="match status" value="1"/>
</dbReference>
<dbReference type="InterPro" id="IPR050330">
    <property type="entry name" value="Bact_OuterMem_StrucFunc"/>
</dbReference>
<dbReference type="InterPro" id="IPR006665">
    <property type="entry name" value="OmpA-like"/>
</dbReference>
<dbReference type="EMBL" id="JAIWIU010000005">
    <property type="protein sequence ID" value="MCA2014640.1"/>
    <property type="molecule type" value="Genomic_DNA"/>
</dbReference>
<evidence type="ECO:0000256" key="5">
    <source>
        <dbReference type="SAM" id="SignalP"/>
    </source>
</evidence>
<dbReference type="RefSeq" id="WP_225249261.1">
    <property type="nucleotide sequence ID" value="NZ_JAIWIU010000005.1"/>
</dbReference>
<proteinExistence type="predicted"/>
<gene>
    <name evidence="7" type="ORF">LDJ79_00865</name>
</gene>
<evidence type="ECO:0000259" key="6">
    <source>
        <dbReference type="PROSITE" id="PS51123"/>
    </source>
</evidence>
<comment type="caution">
    <text evidence="7">The sequence shown here is derived from an EMBL/GenBank/DDBJ whole genome shotgun (WGS) entry which is preliminary data.</text>
</comment>
<feature type="domain" description="OmpA-like" evidence="6">
    <location>
        <begin position="64"/>
        <end position="181"/>
    </location>
</feature>
<evidence type="ECO:0000313" key="8">
    <source>
        <dbReference type="Proteomes" id="UP001199044"/>
    </source>
</evidence>
<dbReference type="PANTHER" id="PTHR30329">
    <property type="entry name" value="STATOR ELEMENT OF FLAGELLAR MOTOR COMPLEX"/>
    <property type="match status" value="1"/>
</dbReference>
<dbReference type="SUPFAM" id="SSF103088">
    <property type="entry name" value="OmpA-like"/>
    <property type="match status" value="1"/>
</dbReference>
<name>A0ABS7YG56_9VIBR</name>
<keyword evidence="5" id="KW-0732">Signal</keyword>
<dbReference type="Pfam" id="PF00691">
    <property type="entry name" value="OmpA"/>
    <property type="match status" value="1"/>
</dbReference>
<dbReference type="InterPro" id="IPR006664">
    <property type="entry name" value="OMP_bac"/>
</dbReference>
<dbReference type="PANTHER" id="PTHR30329:SF21">
    <property type="entry name" value="LIPOPROTEIN YIAD-RELATED"/>
    <property type="match status" value="1"/>
</dbReference>
<evidence type="ECO:0000256" key="4">
    <source>
        <dbReference type="PROSITE-ProRule" id="PRU00473"/>
    </source>
</evidence>
<sequence length="185" mass="21228">MIKPTLKLALVLTCLGATTSFANTNLSGLQTQKHIQYSSEQYMYNQYEMVKNTFYKFDVSFIKHKEVNIVVPTDYGFKTGKSDLTRPLRDKLKLLSEFLNQYPESYIQIHGNTDNVGNADYNMMLSQSRADAVKEILAINHVNERRIETFAEGEELPRCSNSTSAGRECNRRVEITILLEQPQDF</sequence>
<evidence type="ECO:0000256" key="1">
    <source>
        <dbReference type="ARBA" id="ARBA00004442"/>
    </source>
</evidence>
<reference evidence="8" key="1">
    <citation type="submission" date="2023-07" db="EMBL/GenBank/DDBJ databases">
        <title>Molecular identification of indigenous halophilic bacteria isolated from red sea cost, biodegradation of synthetic dyes and assessment of degraded metabolite toxicity.</title>
        <authorList>
            <person name="Chaieb K."/>
            <person name="Altayb H.N."/>
        </authorList>
    </citation>
    <scope>NUCLEOTIDE SEQUENCE [LARGE SCALE GENOMIC DNA]</scope>
    <source>
        <strain evidence="8">K20</strain>
    </source>
</reference>
<organism evidence="7 8">
    <name type="scientific">Vibrio tritonius</name>
    <dbReference type="NCBI Taxonomy" id="1435069"/>
    <lineage>
        <taxon>Bacteria</taxon>
        <taxon>Pseudomonadati</taxon>
        <taxon>Pseudomonadota</taxon>
        <taxon>Gammaproteobacteria</taxon>
        <taxon>Vibrionales</taxon>
        <taxon>Vibrionaceae</taxon>
        <taxon>Vibrio</taxon>
    </lineage>
</organism>
<dbReference type="Proteomes" id="UP001199044">
    <property type="component" value="Unassembled WGS sequence"/>
</dbReference>
<evidence type="ECO:0000256" key="2">
    <source>
        <dbReference type="ARBA" id="ARBA00023136"/>
    </source>
</evidence>
<keyword evidence="2 4" id="KW-0472">Membrane</keyword>
<feature type="signal peptide" evidence="5">
    <location>
        <begin position="1"/>
        <end position="22"/>
    </location>
</feature>
<evidence type="ECO:0000313" key="7">
    <source>
        <dbReference type="EMBL" id="MCA2014640.1"/>
    </source>
</evidence>
<dbReference type="PRINTS" id="PR01021">
    <property type="entry name" value="OMPADOMAIN"/>
</dbReference>
<feature type="chain" id="PRO_5045642789" evidence="5">
    <location>
        <begin position="23"/>
        <end position="185"/>
    </location>
</feature>
<keyword evidence="3" id="KW-0998">Cell outer membrane</keyword>
<comment type="subcellular location">
    <subcellularLocation>
        <location evidence="1">Cell outer membrane</location>
    </subcellularLocation>
</comment>
<keyword evidence="8" id="KW-1185">Reference proteome</keyword>
<protein>
    <submittedName>
        <fullName evidence="7">OmpA family protein</fullName>
    </submittedName>
</protein>
<accession>A0ABS7YG56</accession>